<accession>A0AAF0P173</accession>
<evidence type="ECO:0000313" key="4">
    <source>
        <dbReference type="EMBL" id="WNS48311.1"/>
    </source>
</evidence>
<geneLocation type="plasmid" evidence="4 7">
    <name>p229D</name>
</geneLocation>
<keyword evidence="2" id="KW-0614">Plasmid</keyword>
<evidence type="ECO:0000313" key="7">
    <source>
        <dbReference type="Proteomes" id="UP001055586"/>
    </source>
</evidence>
<dbReference type="AlphaFoldDB" id="A0AAF0P173"/>
<geneLocation type="plasmid" evidence="2 5">
    <name>pUC06B</name>
</geneLocation>
<feature type="domain" description="Replication protein RepB C-terminal" evidence="1">
    <location>
        <begin position="35"/>
        <end position="86"/>
    </location>
</feature>
<protein>
    <submittedName>
        <fullName evidence="2">Rep family protein</fullName>
    </submittedName>
</protein>
<name>A0AAF0P173_LACLL</name>
<dbReference type="Proteomes" id="UP001055586">
    <property type="component" value="Plasmid p229D"/>
</dbReference>
<geneLocation type="plasmid" evidence="3 6">
    <name>p223B</name>
</geneLocation>
<organism evidence="2 5">
    <name type="scientific">Lactococcus lactis subsp. lactis</name>
    <name type="common">Streptococcus lactis</name>
    <dbReference type="NCBI Taxonomy" id="1360"/>
    <lineage>
        <taxon>Bacteria</taxon>
        <taxon>Bacillati</taxon>
        <taxon>Bacillota</taxon>
        <taxon>Bacilli</taxon>
        <taxon>Lactobacillales</taxon>
        <taxon>Streptococcaceae</taxon>
        <taxon>Lactococcus</taxon>
    </lineage>
</organism>
<reference evidence="2 5" key="1">
    <citation type="submission" date="2018-12" db="EMBL/GenBank/DDBJ databases">
        <title>Assessing the functional activity and genetic diversity of lactococcal prophages.</title>
        <authorList>
            <person name="Kelleher P."/>
            <person name="Mahony J."/>
            <person name="van Sinderen D."/>
        </authorList>
    </citation>
    <scope>NUCLEOTIDE SEQUENCE [LARGE SCALE GENOMIC DNA]</scope>
    <source>
        <strain evidence="2 5">UC06</strain>
        <plasmid evidence="2 5">pUC06B</plasmid>
    </source>
</reference>
<reference evidence="3" key="2">
    <citation type="submission" date="2023-04" db="EMBL/GenBank/DDBJ databases">
        <title>Lactococcal genome sequencing project.</title>
        <authorList>
            <person name="McDonnell B."/>
        </authorList>
    </citation>
    <scope>NUCLEOTIDE SEQUENCE</scope>
    <source>
        <strain evidence="3">223</strain>
        <plasmid evidence="3">p223B</plasmid>
    </source>
</reference>
<evidence type="ECO:0000313" key="3">
    <source>
        <dbReference type="EMBL" id="WNO25670.1"/>
    </source>
</evidence>
<reference evidence="4" key="4">
    <citation type="submission" date="2023-09" db="EMBL/GenBank/DDBJ databases">
        <title>Complete Genomes and Methylome analysis of Lactococcus lactis subs lactis strains.</title>
        <authorList>
            <person name="Fomenkov A."/>
            <person name="McDonnell B."/>
            <person name="Sun L."/>
            <person name="Van Sinderen D."/>
            <person name="Roberts R.J."/>
        </authorList>
    </citation>
    <scope>NUCLEOTIDE SEQUENCE</scope>
    <source>
        <strain evidence="4">229</strain>
        <plasmid evidence="4">p229D</plasmid>
    </source>
</reference>
<dbReference type="EMBL" id="CP090822">
    <property type="protein sequence ID" value="WNS48311.1"/>
    <property type="molecule type" value="Genomic_DNA"/>
</dbReference>
<dbReference type="Proteomes" id="UP000192095">
    <property type="component" value="Plasmid pUC06B"/>
</dbReference>
<evidence type="ECO:0000313" key="6">
    <source>
        <dbReference type="Proteomes" id="UP000663169"/>
    </source>
</evidence>
<evidence type="ECO:0000313" key="2">
    <source>
        <dbReference type="EMBL" id="WMD27545.1"/>
    </source>
</evidence>
<proteinExistence type="predicted"/>
<gene>
    <name evidence="3" type="ORF">LL223_03685</name>
    <name evidence="4" type="ORF">LL229_04575</name>
    <name evidence="2" type="ORF">LLUC06_03785</name>
</gene>
<dbReference type="EMBL" id="CP135056">
    <property type="protein sequence ID" value="WNO25670.1"/>
    <property type="molecule type" value="Genomic_DNA"/>
</dbReference>
<dbReference type="Pfam" id="PF21861">
    <property type="entry name" value="RepB_C"/>
    <property type="match status" value="1"/>
</dbReference>
<evidence type="ECO:0000313" key="5">
    <source>
        <dbReference type="Proteomes" id="UP000192095"/>
    </source>
</evidence>
<reference evidence="2" key="3">
    <citation type="submission" date="2023-07" db="EMBL/GenBank/DDBJ databases">
        <authorList>
            <person name="McDonnell B."/>
        </authorList>
    </citation>
    <scope>NUCLEOTIDE SEQUENCE</scope>
    <source>
        <strain evidence="2">UC06</strain>
        <plasmid evidence="2">pUC06B</plasmid>
    </source>
</reference>
<sequence length="101" mass="12169">MLKANNPEKYQYDKSEVVAHNGFRYRQYLTDVGVDTDVILQEIVQWIRESNCYEYGDLVDEKFDEWFPTVRSQTIFLTAYLRSNRYKPFKKIDRETGEILE</sequence>
<dbReference type="InterPro" id="IPR053923">
    <property type="entry name" value="RepB_C"/>
</dbReference>
<dbReference type="EMBL" id="CP034581">
    <property type="protein sequence ID" value="WMD27545.1"/>
    <property type="molecule type" value="Genomic_DNA"/>
</dbReference>
<dbReference type="RefSeq" id="WP_223203874.1">
    <property type="nucleotide sequence ID" value="NZ_CP016696.1"/>
</dbReference>
<evidence type="ECO:0000259" key="1">
    <source>
        <dbReference type="Pfam" id="PF21861"/>
    </source>
</evidence>
<dbReference type="Proteomes" id="UP000663169">
    <property type="component" value="Plasmid p223B"/>
</dbReference>